<dbReference type="AlphaFoldDB" id="A0A6M1S3X7"/>
<name>A0A6M1S3X7_9HYPH</name>
<evidence type="ECO:0000313" key="1">
    <source>
        <dbReference type="EMBL" id="NGO63977.1"/>
    </source>
</evidence>
<evidence type="ECO:0000313" key="2">
    <source>
        <dbReference type="Proteomes" id="UP000477849"/>
    </source>
</evidence>
<proteinExistence type="predicted"/>
<dbReference type="EMBL" id="JAAKZH010000003">
    <property type="protein sequence ID" value="NGO63977.1"/>
    <property type="molecule type" value="Genomic_DNA"/>
</dbReference>
<reference evidence="1 2" key="1">
    <citation type="submission" date="2020-02" db="EMBL/GenBank/DDBJ databases">
        <title>Genome sequence of the type strain CCBAU10050 of Rhizobium daejeonense.</title>
        <authorList>
            <person name="Gao J."/>
            <person name="Sun J."/>
        </authorList>
    </citation>
    <scope>NUCLEOTIDE SEQUENCE [LARGE SCALE GENOMIC DNA]</scope>
    <source>
        <strain evidence="1 2">CCBAU10050</strain>
    </source>
</reference>
<comment type="caution">
    <text evidence="1">The sequence shown here is derived from an EMBL/GenBank/DDBJ whole genome shotgun (WGS) entry which is preliminary data.</text>
</comment>
<protein>
    <submittedName>
        <fullName evidence="1">Uncharacterized protein</fullName>
    </submittedName>
</protein>
<organism evidence="1 2">
    <name type="scientific">Rhizobium daejeonense</name>
    <dbReference type="NCBI Taxonomy" id="240521"/>
    <lineage>
        <taxon>Bacteria</taxon>
        <taxon>Pseudomonadati</taxon>
        <taxon>Pseudomonadota</taxon>
        <taxon>Alphaproteobacteria</taxon>
        <taxon>Hyphomicrobiales</taxon>
        <taxon>Rhizobiaceae</taxon>
        <taxon>Rhizobium/Agrobacterium group</taxon>
        <taxon>Rhizobium</taxon>
    </lineage>
</organism>
<gene>
    <name evidence="1" type="ORF">G6N76_09850</name>
</gene>
<sequence length="60" mass="6859">MTEQPACEFTFRFIDGDWVICFSDELGTDELATLTGPEMLEFVEMMNETYKAGIVEQTLN</sequence>
<accession>A0A6M1S3X7</accession>
<dbReference type="Proteomes" id="UP000477849">
    <property type="component" value="Unassembled WGS sequence"/>
</dbReference>
<dbReference type="RefSeq" id="WP_163905647.1">
    <property type="nucleotide sequence ID" value="NZ_CP048427.1"/>
</dbReference>
<keyword evidence="2" id="KW-1185">Reference proteome</keyword>